<name>A0AAV1CN72_OLDCO</name>
<dbReference type="EMBL" id="OX459119">
    <property type="protein sequence ID" value="CAI9096841.1"/>
    <property type="molecule type" value="Genomic_DNA"/>
</dbReference>
<dbReference type="SUPFAM" id="SSF52490">
    <property type="entry name" value="Tubulin nucleotide-binding domain-like"/>
    <property type="match status" value="1"/>
</dbReference>
<dbReference type="Gene3D" id="3.40.50.1440">
    <property type="entry name" value="Tubulin/FtsZ, GTPase domain"/>
    <property type="match status" value="1"/>
</dbReference>
<evidence type="ECO:0000256" key="1">
    <source>
        <dbReference type="ARBA" id="ARBA00022737"/>
    </source>
</evidence>
<reference evidence="3" key="1">
    <citation type="submission" date="2023-03" db="EMBL/GenBank/DDBJ databases">
        <authorList>
            <person name="Julca I."/>
        </authorList>
    </citation>
    <scope>NUCLEOTIDE SEQUENCE</scope>
</reference>
<dbReference type="SMART" id="SM00698">
    <property type="entry name" value="MORN"/>
    <property type="match status" value="4"/>
</dbReference>
<sequence>MALVPFSAPPLYPPAPPSCRASFYRGVSPFYYCHYNCPTKLDSLSSRQLNSGGGLITNAGKTANSSVSEINGRISGSNTPEIMDYVEVFGIGSRKDAVFDFCLNSQFLSPALRFWNILVKDETKVQLQQRFPSQDITSEVTEASTNCWPCSKAFVLVASAAYGSDDIAALDILRAAKSKKFLVVGIILRPFDFEGRRRKDEVMKLVDVIKEQADFCIDVDTNALLDNDMVTLDEAVKMMNNAVLMATNAIPILISEKHVKLQHATHNGSGVQTAAELQKILKDHNEAKIGFGAGFSVKSSVIQAVYDCPFLNVGVKDSSGKVICILASSGIIDDQDSATISQVVHTTIGCREEVIVSVVCEPKLELNLIRTTILAFGCLKQQPSKKSGIISRLAQHFPFLFSILNKQSPQPQNTKGNISEYQHASGDKSLEEYDPVLSKAHFDGISEDYSAQTISPLQSNRDKDTSFRRYEGALDGSDIEFSNTDSIPLPSLQNAQGAPPFEGNLITKDHVGADNQNFLVWTTEDAPDTEATLLPDSVSIYRLPVGVKSSQISEEFSANISRQRKQKDSSRKILSDTTPSVSWDGITDRGLEATMNFIDLSKSRKRNNAIDSNKQGALSNRAASMLEAERDSPNKKWSPVLEIQYRGGIYRGRIQGGLPEGKGCLSLEDGSIYDGMWRSGKRSGLGTLYFSNGDVFQGSWRDDVMHGKGWFYFHTGDRWFVNFWKGKANGEGRFYSKLGDVFFGHFKDGWRHGYFLCIGVDGTRWHEVWEDGVLVSRKQLFAGDNGVA</sequence>
<gene>
    <name evidence="3" type="ORF">OLC1_LOCUS7496</name>
</gene>
<dbReference type="InterPro" id="IPR036525">
    <property type="entry name" value="Tubulin/FtsZ_GTPase_sf"/>
</dbReference>
<evidence type="ECO:0000313" key="3">
    <source>
        <dbReference type="EMBL" id="CAI9096841.1"/>
    </source>
</evidence>
<dbReference type="InterPro" id="IPR003409">
    <property type="entry name" value="MORN"/>
</dbReference>
<dbReference type="PANTHER" id="PTHR43215:SF15">
    <property type="entry name" value="PROTEIN ACCUMULATION AND REPLICATION OF CHLOROPLASTS 3, CHLOROPLASTIC"/>
    <property type="match status" value="1"/>
</dbReference>
<dbReference type="GO" id="GO:0010020">
    <property type="term" value="P:chloroplast fission"/>
    <property type="evidence" value="ECO:0007669"/>
    <property type="project" value="TreeGrafter"/>
</dbReference>
<dbReference type="AlphaFoldDB" id="A0AAV1CN72"/>
<evidence type="ECO:0000313" key="4">
    <source>
        <dbReference type="Proteomes" id="UP001161247"/>
    </source>
</evidence>
<dbReference type="SUPFAM" id="SSF82185">
    <property type="entry name" value="Histone H3 K4-specific methyltransferase SET7/9 N-terminal domain"/>
    <property type="match status" value="1"/>
</dbReference>
<dbReference type="Pfam" id="PF02493">
    <property type="entry name" value="MORN"/>
    <property type="match status" value="4"/>
</dbReference>
<dbReference type="Gene3D" id="2.20.110.10">
    <property type="entry name" value="Histone H3 K4-specific methyltransferase SET7/9 N-terminal domain"/>
    <property type="match status" value="2"/>
</dbReference>
<dbReference type="GO" id="GO:0009707">
    <property type="term" value="C:chloroplast outer membrane"/>
    <property type="evidence" value="ECO:0007669"/>
    <property type="project" value="TreeGrafter"/>
</dbReference>
<dbReference type="GO" id="GO:0005829">
    <property type="term" value="C:cytosol"/>
    <property type="evidence" value="ECO:0007669"/>
    <property type="project" value="TreeGrafter"/>
</dbReference>
<dbReference type="GO" id="GO:0005525">
    <property type="term" value="F:GTP binding"/>
    <property type="evidence" value="ECO:0007669"/>
    <property type="project" value="InterPro"/>
</dbReference>
<dbReference type="Proteomes" id="UP001161247">
    <property type="component" value="Chromosome 2"/>
</dbReference>
<dbReference type="PANTHER" id="PTHR43215">
    <property type="entry name" value="RADIAL SPOKE HEAD 1 HOMOLOG"/>
    <property type="match status" value="1"/>
</dbReference>
<keyword evidence="4" id="KW-1185">Reference proteome</keyword>
<accession>A0AAV1CN72</accession>
<dbReference type="InterPro" id="IPR003008">
    <property type="entry name" value="Tubulin_FtsZ_GTPase"/>
</dbReference>
<keyword evidence="1" id="KW-0677">Repeat</keyword>
<protein>
    <submittedName>
        <fullName evidence="3">OLC1v1033069C1</fullName>
    </submittedName>
</protein>
<dbReference type="PRINTS" id="PR00423">
    <property type="entry name" value="CELLDVISFTSZ"/>
</dbReference>
<evidence type="ECO:0000256" key="2">
    <source>
        <dbReference type="SAM" id="MobiDB-lite"/>
    </source>
</evidence>
<feature type="region of interest" description="Disordered" evidence="2">
    <location>
        <begin position="558"/>
        <end position="579"/>
    </location>
</feature>
<organism evidence="3 4">
    <name type="scientific">Oldenlandia corymbosa var. corymbosa</name>
    <dbReference type="NCBI Taxonomy" id="529605"/>
    <lineage>
        <taxon>Eukaryota</taxon>
        <taxon>Viridiplantae</taxon>
        <taxon>Streptophyta</taxon>
        <taxon>Embryophyta</taxon>
        <taxon>Tracheophyta</taxon>
        <taxon>Spermatophyta</taxon>
        <taxon>Magnoliopsida</taxon>
        <taxon>eudicotyledons</taxon>
        <taxon>Gunneridae</taxon>
        <taxon>Pentapetalae</taxon>
        <taxon>asterids</taxon>
        <taxon>lamiids</taxon>
        <taxon>Gentianales</taxon>
        <taxon>Rubiaceae</taxon>
        <taxon>Rubioideae</taxon>
        <taxon>Spermacoceae</taxon>
        <taxon>Hedyotis-Oldenlandia complex</taxon>
        <taxon>Oldenlandia</taxon>
    </lineage>
</organism>
<proteinExistence type="predicted"/>